<dbReference type="CDD" id="cd00090">
    <property type="entry name" value="HTH_ARSR"/>
    <property type="match status" value="1"/>
</dbReference>
<evidence type="ECO:0000313" key="1">
    <source>
        <dbReference type="EMBL" id="GGN08070.1"/>
    </source>
</evidence>
<protein>
    <recommendedName>
        <fullName evidence="3">Phage PhiH1 repressor protein</fullName>
    </recommendedName>
</protein>
<keyword evidence="2" id="KW-1185">Reference proteome</keyword>
<name>A0A830G8D7_9EURY</name>
<proteinExistence type="predicted"/>
<dbReference type="EMBL" id="BMOQ01000001">
    <property type="protein sequence ID" value="GGN08070.1"/>
    <property type="molecule type" value="Genomic_DNA"/>
</dbReference>
<dbReference type="SUPFAM" id="SSF46785">
    <property type="entry name" value="Winged helix' DNA-binding domain"/>
    <property type="match status" value="1"/>
</dbReference>
<dbReference type="InterPro" id="IPR036390">
    <property type="entry name" value="WH_DNA-bd_sf"/>
</dbReference>
<organism evidence="1 2">
    <name type="scientific">Halarchaeum nitratireducens</name>
    <dbReference type="NCBI Taxonomy" id="489913"/>
    <lineage>
        <taxon>Archaea</taxon>
        <taxon>Methanobacteriati</taxon>
        <taxon>Methanobacteriota</taxon>
        <taxon>Stenosarchaea group</taxon>
        <taxon>Halobacteria</taxon>
        <taxon>Halobacteriales</taxon>
        <taxon>Halobacteriaceae</taxon>
    </lineage>
</organism>
<dbReference type="Proteomes" id="UP000608850">
    <property type="component" value="Unassembled WGS sequence"/>
</dbReference>
<sequence length="94" mass="10906">MANPRLAQWMTPVDRDILELLRNEGNGELRLTPGLIAENLDWGDQAVREHTPLLRKHGLVEYVDESRGVYQISDRGRAWLRGDLPTEELEEREE</sequence>
<comment type="caution">
    <text evidence="1">The sequence shown here is derived from an EMBL/GenBank/DDBJ whole genome shotgun (WGS) entry which is preliminary data.</text>
</comment>
<evidence type="ECO:0008006" key="3">
    <source>
        <dbReference type="Google" id="ProtNLM"/>
    </source>
</evidence>
<reference evidence="1 2" key="1">
    <citation type="journal article" date="2019" name="Int. J. Syst. Evol. Microbiol.">
        <title>The Global Catalogue of Microorganisms (GCM) 10K type strain sequencing project: providing services to taxonomists for standard genome sequencing and annotation.</title>
        <authorList>
            <consortium name="The Broad Institute Genomics Platform"/>
            <consortium name="The Broad Institute Genome Sequencing Center for Infectious Disease"/>
            <person name="Wu L."/>
            <person name="Ma J."/>
        </authorList>
    </citation>
    <scope>NUCLEOTIDE SEQUENCE [LARGE SCALE GENOMIC DNA]</scope>
    <source>
        <strain evidence="1 2">JCM 16331</strain>
    </source>
</reference>
<dbReference type="InterPro" id="IPR036388">
    <property type="entry name" value="WH-like_DNA-bd_sf"/>
</dbReference>
<dbReference type="AlphaFoldDB" id="A0A830G8D7"/>
<dbReference type="InterPro" id="IPR011991">
    <property type="entry name" value="ArsR-like_HTH"/>
</dbReference>
<gene>
    <name evidence="1" type="ORF">GCM10009021_04240</name>
</gene>
<accession>A0A830G8D7</accession>
<dbReference type="Gene3D" id="1.10.10.10">
    <property type="entry name" value="Winged helix-like DNA-binding domain superfamily/Winged helix DNA-binding domain"/>
    <property type="match status" value="1"/>
</dbReference>
<evidence type="ECO:0000313" key="2">
    <source>
        <dbReference type="Proteomes" id="UP000608850"/>
    </source>
</evidence>